<sequence>MFNLASIHFYEKEWLNLDKSMELLIKSIKKKIMIPFFQLLCLVIIKKLKIISVENIEIEFQKYDKEPRKFSERMFLMIKKMKLEDKAIQNKLYSSVKELNLVYYYERIENQSKKEFKERKKYPYQKDINELFYEGFR</sequence>
<dbReference type="EMBL" id="JAPFFF010000020">
    <property type="protein sequence ID" value="KAK8857410.1"/>
    <property type="molecule type" value="Genomic_DNA"/>
</dbReference>
<evidence type="ECO:0000313" key="1">
    <source>
        <dbReference type="EMBL" id="KAK8857410.1"/>
    </source>
</evidence>
<comment type="caution">
    <text evidence="1">The sequence shown here is derived from an EMBL/GenBank/DDBJ whole genome shotgun (WGS) entry which is preliminary data.</text>
</comment>
<organism evidence="1 2">
    <name type="scientific">Tritrichomonas musculus</name>
    <dbReference type="NCBI Taxonomy" id="1915356"/>
    <lineage>
        <taxon>Eukaryota</taxon>
        <taxon>Metamonada</taxon>
        <taxon>Parabasalia</taxon>
        <taxon>Tritrichomonadida</taxon>
        <taxon>Tritrichomonadidae</taxon>
        <taxon>Tritrichomonas</taxon>
    </lineage>
</organism>
<protein>
    <submittedName>
        <fullName evidence="1">Uncharacterized protein</fullName>
    </submittedName>
</protein>
<name>A0ABR2I699_9EUKA</name>
<accession>A0ABR2I699</accession>
<reference evidence="1 2" key="1">
    <citation type="submission" date="2024-04" db="EMBL/GenBank/DDBJ databases">
        <title>Tritrichomonas musculus Genome.</title>
        <authorList>
            <person name="Alves-Ferreira E."/>
            <person name="Grigg M."/>
            <person name="Lorenzi H."/>
            <person name="Galac M."/>
        </authorList>
    </citation>
    <scope>NUCLEOTIDE SEQUENCE [LARGE SCALE GENOMIC DNA]</scope>
    <source>
        <strain evidence="1 2">EAF2021</strain>
    </source>
</reference>
<evidence type="ECO:0000313" key="2">
    <source>
        <dbReference type="Proteomes" id="UP001470230"/>
    </source>
</evidence>
<keyword evidence="2" id="KW-1185">Reference proteome</keyword>
<gene>
    <name evidence="1" type="ORF">M9Y10_015815</name>
</gene>
<proteinExistence type="predicted"/>
<dbReference type="Proteomes" id="UP001470230">
    <property type="component" value="Unassembled WGS sequence"/>
</dbReference>